<sequence>MAVFKVLQREWVHAPFGWKKSKEPCVTDTQNDKDIALLRRAFEIARQARETGDHPFGCLLAGPDGDVLMEQGNGYSAEGQDMTAHAERLLATRASKRWRPDFLAGCTLYTSAEPCAMCSGAVYWAGIGRVVFGQTEKSLKEQTGDHEENPTLDLPCRTVFAAGQRQVEVVGPLLEDEAASLQADFWAEK</sequence>
<comment type="caution">
    <text evidence="2">The sequence shown here is derived from an EMBL/GenBank/DDBJ whole genome shotgun (WGS) entry which is preliminary data.</text>
</comment>
<dbReference type="Pfam" id="PF00383">
    <property type="entry name" value="dCMP_cyt_deam_1"/>
    <property type="match status" value="1"/>
</dbReference>
<dbReference type="CDD" id="cd01285">
    <property type="entry name" value="nucleoside_deaminase"/>
    <property type="match status" value="1"/>
</dbReference>
<name>A0P3R7_ROSAI</name>
<dbReference type="PROSITE" id="PS51747">
    <property type="entry name" value="CYT_DCMP_DEAMINASES_2"/>
    <property type="match status" value="1"/>
</dbReference>
<dbReference type="InterPro" id="IPR002125">
    <property type="entry name" value="CMP_dCMP_dom"/>
</dbReference>
<evidence type="ECO:0000259" key="1">
    <source>
        <dbReference type="PROSITE" id="PS51747"/>
    </source>
</evidence>
<protein>
    <recommendedName>
        <fullName evidence="1">CMP/dCMP-type deaminase domain-containing protein</fullName>
    </recommendedName>
</protein>
<organism evidence="2 3">
    <name type="scientific">Roseibium aggregatum (strain ATCC 25650 / DSM 13394 / JCM 20685 / NBRC 16684 / NCIMB 2208 / IAM 12614 / B1)</name>
    <name type="common">Stappia aggregata</name>
    <dbReference type="NCBI Taxonomy" id="384765"/>
    <lineage>
        <taxon>Bacteria</taxon>
        <taxon>Pseudomonadati</taxon>
        <taxon>Pseudomonadota</taxon>
        <taxon>Alphaproteobacteria</taxon>
        <taxon>Hyphomicrobiales</taxon>
        <taxon>Stappiaceae</taxon>
        <taxon>Roseibium</taxon>
    </lineage>
</organism>
<dbReference type="PANTHER" id="PTHR11079">
    <property type="entry name" value="CYTOSINE DEAMINASE FAMILY MEMBER"/>
    <property type="match status" value="1"/>
</dbReference>
<reference evidence="2 3" key="1">
    <citation type="submission" date="2006-05" db="EMBL/GenBank/DDBJ databases">
        <authorList>
            <person name="King G."/>
            <person name="Ferriera S."/>
            <person name="Johnson J."/>
            <person name="Kravitz S."/>
            <person name="Beeson K."/>
            <person name="Sutton G."/>
            <person name="Rogers Y.-H."/>
            <person name="Friedman R."/>
            <person name="Frazier M."/>
            <person name="Venter J.C."/>
        </authorList>
    </citation>
    <scope>NUCLEOTIDE SEQUENCE [LARGE SCALE GENOMIC DNA]</scope>
    <source>
        <strain evidence="3">ATCC 25650 / DSM 13394 / JCM 20685 / NBRC 16684 / NCIMB 2208 / IAM 12614 / B1</strain>
    </source>
</reference>
<proteinExistence type="predicted"/>
<dbReference type="eggNOG" id="COG0590">
    <property type="taxonomic scope" value="Bacteria"/>
</dbReference>
<dbReference type="Gene3D" id="3.40.140.10">
    <property type="entry name" value="Cytidine Deaminase, domain 2"/>
    <property type="match status" value="1"/>
</dbReference>
<dbReference type="InterPro" id="IPR016193">
    <property type="entry name" value="Cytidine_deaminase-like"/>
</dbReference>
<dbReference type="AlphaFoldDB" id="A0P3R7"/>
<evidence type="ECO:0000313" key="2">
    <source>
        <dbReference type="EMBL" id="EAV40323.1"/>
    </source>
</evidence>
<gene>
    <name evidence="2" type="ORF">SIAM614_03553</name>
</gene>
<dbReference type="SUPFAM" id="SSF53927">
    <property type="entry name" value="Cytidine deaminase-like"/>
    <property type="match status" value="1"/>
</dbReference>
<accession>A0P3R7</accession>
<evidence type="ECO:0000313" key="3">
    <source>
        <dbReference type="Proteomes" id="UP000004848"/>
    </source>
</evidence>
<dbReference type="Proteomes" id="UP000004848">
    <property type="component" value="Unassembled WGS sequence"/>
</dbReference>
<dbReference type="EMBL" id="AAUW01000033">
    <property type="protein sequence ID" value="EAV40323.1"/>
    <property type="molecule type" value="Genomic_DNA"/>
</dbReference>
<feature type="domain" description="CMP/dCMP-type deaminase" evidence="1">
    <location>
        <begin position="32"/>
        <end position="156"/>
    </location>
</feature>
<dbReference type="GO" id="GO:0002100">
    <property type="term" value="P:tRNA wobble adenosine to inosine editing"/>
    <property type="evidence" value="ECO:0007669"/>
    <property type="project" value="TreeGrafter"/>
</dbReference>
<dbReference type="FunFam" id="3.40.140.10:FF:000051">
    <property type="entry name" value="Nucleoside deaminase"/>
    <property type="match status" value="1"/>
</dbReference>
<dbReference type="PANTHER" id="PTHR11079:SF202">
    <property type="entry name" value="TRNA-SPECIFIC ADENOSINE DEAMINASE"/>
    <property type="match status" value="1"/>
</dbReference>
<dbReference type="GO" id="GO:0052717">
    <property type="term" value="F:tRNA-specific adenosine-34 deaminase activity"/>
    <property type="evidence" value="ECO:0007669"/>
    <property type="project" value="TreeGrafter"/>
</dbReference>